<dbReference type="Proteomes" id="UP000499080">
    <property type="component" value="Unassembled WGS sequence"/>
</dbReference>
<evidence type="ECO:0000313" key="1">
    <source>
        <dbReference type="EMBL" id="GBM63613.1"/>
    </source>
</evidence>
<dbReference type="EMBL" id="BGPR01001877">
    <property type="protein sequence ID" value="GBM63613.1"/>
    <property type="molecule type" value="Genomic_DNA"/>
</dbReference>
<sequence length="87" mass="10054">MTRKLTVFKNSTASLERFDGPLLFELISDNKKDQLPPKKLKFLGEKPLLRNRLAIRSIISSRSASLDVHERQLFLRGNRAKAEMESR</sequence>
<dbReference type="AlphaFoldDB" id="A0A4Y2HE83"/>
<organism evidence="1 2">
    <name type="scientific">Araneus ventricosus</name>
    <name type="common">Orbweaver spider</name>
    <name type="synonym">Epeira ventricosa</name>
    <dbReference type="NCBI Taxonomy" id="182803"/>
    <lineage>
        <taxon>Eukaryota</taxon>
        <taxon>Metazoa</taxon>
        <taxon>Ecdysozoa</taxon>
        <taxon>Arthropoda</taxon>
        <taxon>Chelicerata</taxon>
        <taxon>Arachnida</taxon>
        <taxon>Araneae</taxon>
        <taxon>Araneomorphae</taxon>
        <taxon>Entelegynae</taxon>
        <taxon>Araneoidea</taxon>
        <taxon>Araneidae</taxon>
        <taxon>Araneus</taxon>
    </lineage>
</organism>
<proteinExistence type="predicted"/>
<keyword evidence="2" id="KW-1185">Reference proteome</keyword>
<comment type="caution">
    <text evidence="1">The sequence shown here is derived from an EMBL/GenBank/DDBJ whole genome shotgun (WGS) entry which is preliminary data.</text>
</comment>
<reference evidence="1 2" key="1">
    <citation type="journal article" date="2019" name="Sci. Rep.">
        <title>Orb-weaving spider Araneus ventricosus genome elucidates the spidroin gene catalogue.</title>
        <authorList>
            <person name="Kono N."/>
            <person name="Nakamura H."/>
            <person name="Ohtoshi R."/>
            <person name="Moran D.A.P."/>
            <person name="Shinohara A."/>
            <person name="Yoshida Y."/>
            <person name="Fujiwara M."/>
            <person name="Mori M."/>
            <person name="Tomita M."/>
            <person name="Arakawa K."/>
        </authorList>
    </citation>
    <scope>NUCLEOTIDE SEQUENCE [LARGE SCALE GENOMIC DNA]</scope>
</reference>
<gene>
    <name evidence="1" type="ORF">AVEN_65888_1</name>
</gene>
<accession>A0A4Y2HE83</accession>
<protein>
    <submittedName>
        <fullName evidence="1">Uncharacterized protein</fullName>
    </submittedName>
</protein>
<evidence type="ECO:0000313" key="2">
    <source>
        <dbReference type="Proteomes" id="UP000499080"/>
    </source>
</evidence>
<name>A0A4Y2HE83_ARAVE</name>